<dbReference type="KEGG" id="luo:HHL09_14360"/>
<keyword evidence="3" id="KW-1185">Reference proteome</keyword>
<evidence type="ECO:0000313" key="3">
    <source>
        <dbReference type="Proteomes" id="UP000501812"/>
    </source>
</evidence>
<dbReference type="RefSeq" id="WP_169455318.1">
    <property type="nucleotide sequence ID" value="NZ_CP051774.1"/>
</dbReference>
<dbReference type="EMBL" id="CP051774">
    <property type="protein sequence ID" value="QJE96918.1"/>
    <property type="molecule type" value="Genomic_DNA"/>
</dbReference>
<sequence length="281" mass="29592">MKTPVNAIVLKSALLASLLGTAASYAGDPPTTTTTPAPAIETEDNFSGTLNLDYNSHFISYGLDVWGDGNDLEGPTFNPSLELTWGLPSNFSLILGTWWDVNGKVPSAIGGKLQEIDVWGGVGYKVGDLSITALYQNWIYGSGNEQIVDLKFAYDCFLSPSLVIHNRVDPGASGGNNGTVVVAGISHSVEAGPVTFSFPLNVAFFADDDFHPGSVDSGLGYGSLSVNATLPLTFLGDSAGEWNLHGGFSYYLTDSDVVGNTRAGRPDNDFFTANIGIGCAF</sequence>
<evidence type="ECO:0008006" key="4">
    <source>
        <dbReference type="Google" id="ProtNLM"/>
    </source>
</evidence>
<dbReference type="AlphaFoldDB" id="A0A858RKD2"/>
<feature type="signal peptide" evidence="1">
    <location>
        <begin position="1"/>
        <end position="26"/>
    </location>
</feature>
<feature type="chain" id="PRO_5032654676" description="Outer membrane beta-barrel porin/alpha-amylase" evidence="1">
    <location>
        <begin position="27"/>
        <end position="281"/>
    </location>
</feature>
<evidence type="ECO:0000313" key="2">
    <source>
        <dbReference type="EMBL" id="QJE96918.1"/>
    </source>
</evidence>
<gene>
    <name evidence="2" type="ORF">HHL09_14360</name>
</gene>
<reference evidence="2 3" key="1">
    <citation type="submission" date="2020-04" db="EMBL/GenBank/DDBJ databases">
        <title>Luteolibacter sp. G-1-1-1 isolated from soil.</title>
        <authorList>
            <person name="Dahal R.H."/>
        </authorList>
    </citation>
    <scope>NUCLEOTIDE SEQUENCE [LARGE SCALE GENOMIC DNA]</scope>
    <source>
        <strain evidence="2 3">G-1-1-1</strain>
    </source>
</reference>
<accession>A0A858RKD2</accession>
<evidence type="ECO:0000256" key="1">
    <source>
        <dbReference type="SAM" id="SignalP"/>
    </source>
</evidence>
<proteinExistence type="predicted"/>
<organism evidence="2 3">
    <name type="scientific">Luteolibacter luteus</name>
    <dbReference type="NCBI Taxonomy" id="2728835"/>
    <lineage>
        <taxon>Bacteria</taxon>
        <taxon>Pseudomonadati</taxon>
        <taxon>Verrucomicrobiota</taxon>
        <taxon>Verrucomicrobiia</taxon>
        <taxon>Verrucomicrobiales</taxon>
        <taxon>Verrucomicrobiaceae</taxon>
        <taxon>Luteolibacter</taxon>
    </lineage>
</organism>
<name>A0A858RKD2_9BACT</name>
<keyword evidence="1" id="KW-0732">Signal</keyword>
<protein>
    <recommendedName>
        <fullName evidence="4">Outer membrane beta-barrel porin/alpha-amylase</fullName>
    </recommendedName>
</protein>
<dbReference type="Proteomes" id="UP000501812">
    <property type="component" value="Chromosome"/>
</dbReference>